<evidence type="ECO:0000313" key="14">
    <source>
        <dbReference type="EMBL" id="KNX39283.1"/>
    </source>
</evidence>
<comment type="caution">
    <text evidence="14">The sequence shown here is derived from an EMBL/GenBank/DDBJ whole genome shotgun (WGS) entry which is preliminary data.</text>
</comment>
<accession>A0A0L6CP18</accession>
<evidence type="ECO:0000256" key="9">
    <source>
        <dbReference type="ARBA" id="ARBA00022827"/>
    </source>
</evidence>
<protein>
    <recommendedName>
        <fullName evidence="7 12">Coproporphyrinogen III oxidase</fullName>
        <ecNumber evidence="6 12">1.3.3.15</ecNumber>
    </recommendedName>
</protein>
<comment type="function">
    <text evidence="3 12">Involved in coproporphyrin-dependent heme b biosynthesis. Catalyzes the oxidation of coproporphyrinogen III to coproporphyrin III.</text>
</comment>
<dbReference type="Gene3D" id="3.90.660.20">
    <property type="entry name" value="Protoporphyrinogen oxidase, mitochondrial, domain 2"/>
    <property type="match status" value="1"/>
</dbReference>
<evidence type="ECO:0000256" key="10">
    <source>
        <dbReference type="ARBA" id="ARBA00023002"/>
    </source>
</evidence>
<keyword evidence="15" id="KW-1185">Reference proteome</keyword>
<keyword evidence="10 12" id="KW-0560">Oxidoreductase</keyword>
<reference evidence="15" key="1">
    <citation type="submission" date="2015-03" db="EMBL/GenBank/DDBJ databases">
        <title>Luteipulveratus halotolerans sp. nov., a novel actinobacterium (Dermacoccaceae) from Sarawak, Malaysia.</title>
        <authorList>
            <person name="Juboi H."/>
            <person name="Basik A."/>
            <person name="Shamsul S.S."/>
            <person name="Arnold P."/>
            <person name="Schmitt E.K."/>
            <person name="Sanglier J.-J."/>
            <person name="Yeo T."/>
        </authorList>
    </citation>
    <scope>NUCLEOTIDE SEQUENCE [LARGE SCALE GENOMIC DNA]</scope>
    <source>
        <strain evidence="15">C296001</strain>
    </source>
</reference>
<evidence type="ECO:0000256" key="11">
    <source>
        <dbReference type="ARBA" id="ARBA00023133"/>
    </source>
</evidence>
<feature type="domain" description="Amine oxidase" evidence="13">
    <location>
        <begin position="11"/>
        <end position="458"/>
    </location>
</feature>
<dbReference type="AlphaFoldDB" id="A0A0L6CP18"/>
<dbReference type="InterPro" id="IPR002937">
    <property type="entry name" value="Amino_oxidase"/>
</dbReference>
<dbReference type="SUPFAM" id="SSF51905">
    <property type="entry name" value="FAD/NAD(P)-binding domain"/>
    <property type="match status" value="1"/>
</dbReference>
<dbReference type="OrthoDB" id="3450553at2"/>
<dbReference type="Pfam" id="PF01593">
    <property type="entry name" value="Amino_oxidase"/>
    <property type="match status" value="1"/>
</dbReference>
<dbReference type="Gene3D" id="1.10.3110.10">
    <property type="entry name" value="protoporphyrinogen ix oxidase, domain 3"/>
    <property type="match status" value="1"/>
</dbReference>
<evidence type="ECO:0000256" key="7">
    <source>
        <dbReference type="ARBA" id="ARBA00019046"/>
    </source>
</evidence>
<keyword evidence="11 12" id="KW-0350">Heme biosynthesis</keyword>
<dbReference type="GO" id="GO:0004729">
    <property type="term" value="F:oxygen-dependent protoporphyrinogen oxidase activity"/>
    <property type="evidence" value="ECO:0007669"/>
    <property type="project" value="UniProtKB-UniRule"/>
</dbReference>
<evidence type="ECO:0000313" key="15">
    <source>
        <dbReference type="Proteomes" id="UP000037397"/>
    </source>
</evidence>
<comment type="pathway">
    <text evidence="4 12">Porphyrin-containing compound metabolism; protoheme biosynthesis.</text>
</comment>
<dbReference type="PATRIC" id="fig|1631356.3.peg.1435"/>
<dbReference type="GO" id="GO:0006783">
    <property type="term" value="P:heme biosynthetic process"/>
    <property type="evidence" value="ECO:0007669"/>
    <property type="project" value="UniProtKB-UniRule"/>
</dbReference>
<dbReference type="GO" id="GO:0005737">
    <property type="term" value="C:cytoplasm"/>
    <property type="evidence" value="ECO:0007669"/>
    <property type="project" value="UniProtKB-SubCell"/>
</dbReference>
<organism evidence="14 15">
    <name type="scientific">Luteipulveratus halotolerans</name>
    <dbReference type="NCBI Taxonomy" id="1631356"/>
    <lineage>
        <taxon>Bacteria</taxon>
        <taxon>Bacillati</taxon>
        <taxon>Actinomycetota</taxon>
        <taxon>Actinomycetes</taxon>
        <taxon>Micrococcales</taxon>
        <taxon>Dermacoccaceae</taxon>
        <taxon>Luteipulveratus</taxon>
    </lineage>
</organism>
<dbReference type="InterPro" id="IPR004572">
    <property type="entry name" value="Protoporphyrinogen_oxidase"/>
</dbReference>
<evidence type="ECO:0000256" key="8">
    <source>
        <dbReference type="ARBA" id="ARBA00022630"/>
    </source>
</evidence>
<gene>
    <name evidence="14" type="ORF">VV01_07440</name>
</gene>
<dbReference type="STRING" id="1631356.VV01_07440"/>
<keyword evidence="12" id="KW-0963">Cytoplasm</keyword>
<dbReference type="EC" id="1.3.3.15" evidence="6 12"/>
<dbReference type="RefSeq" id="WP_050671789.1">
    <property type="nucleotide sequence ID" value="NZ_LAIR01000002.1"/>
</dbReference>
<keyword evidence="8 12" id="KW-0285">Flavoprotein</keyword>
<evidence type="ECO:0000256" key="4">
    <source>
        <dbReference type="ARBA" id="ARBA00004744"/>
    </source>
</evidence>
<evidence type="ECO:0000256" key="2">
    <source>
        <dbReference type="ARBA" id="ARBA00001974"/>
    </source>
</evidence>
<comment type="similarity">
    <text evidence="5 12">Belongs to the protoporphyrinogen/coproporphyrinogen oxidase family. Coproporphyrinogen III oxidase subfamily.</text>
</comment>
<dbReference type="InterPro" id="IPR036188">
    <property type="entry name" value="FAD/NAD-bd_sf"/>
</dbReference>
<comment type="subcellular location">
    <subcellularLocation>
        <location evidence="12">Cytoplasm</location>
    </subcellularLocation>
</comment>
<dbReference type="NCBIfam" id="TIGR00562">
    <property type="entry name" value="proto_IX_ox"/>
    <property type="match status" value="1"/>
</dbReference>
<dbReference type="PANTHER" id="PTHR42923">
    <property type="entry name" value="PROTOPORPHYRINOGEN OXIDASE"/>
    <property type="match status" value="1"/>
</dbReference>
<evidence type="ECO:0000256" key="6">
    <source>
        <dbReference type="ARBA" id="ARBA00012402"/>
    </source>
</evidence>
<comment type="catalytic activity">
    <reaction evidence="1">
        <text>coproporphyrinogen III + 3 O2 = coproporphyrin III + 3 H2O2</text>
        <dbReference type="Rhea" id="RHEA:43436"/>
        <dbReference type="ChEBI" id="CHEBI:15379"/>
        <dbReference type="ChEBI" id="CHEBI:16240"/>
        <dbReference type="ChEBI" id="CHEBI:57309"/>
        <dbReference type="ChEBI" id="CHEBI:131725"/>
        <dbReference type="EC" id="1.3.3.15"/>
    </reaction>
    <physiologicalReaction direction="left-to-right" evidence="1">
        <dbReference type="Rhea" id="RHEA:43437"/>
    </physiologicalReaction>
</comment>
<dbReference type="InterPro" id="IPR050464">
    <property type="entry name" value="Zeta_carotene_desat/Oxidored"/>
</dbReference>
<comment type="cofactor">
    <cofactor evidence="2 12">
        <name>FAD</name>
        <dbReference type="ChEBI" id="CHEBI:57692"/>
    </cofactor>
</comment>
<dbReference type="Proteomes" id="UP000037397">
    <property type="component" value="Unassembled WGS sequence"/>
</dbReference>
<proteinExistence type="inferred from homology"/>
<evidence type="ECO:0000256" key="3">
    <source>
        <dbReference type="ARBA" id="ARBA00002185"/>
    </source>
</evidence>
<dbReference type="Gene3D" id="3.50.50.60">
    <property type="entry name" value="FAD/NAD(P)-binding domain"/>
    <property type="match status" value="1"/>
</dbReference>
<evidence type="ECO:0000256" key="1">
    <source>
        <dbReference type="ARBA" id="ARBA00001755"/>
    </source>
</evidence>
<evidence type="ECO:0000256" key="12">
    <source>
        <dbReference type="RuleBase" id="RU364052"/>
    </source>
</evidence>
<name>A0A0L6CP18_9MICO</name>
<dbReference type="PANTHER" id="PTHR42923:SF3">
    <property type="entry name" value="PROTOPORPHYRINOGEN OXIDASE"/>
    <property type="match status" value="1"/>
</dbReference>
<keyword evidence="9 12" id="KW-0274">FAD</keyword>
<dbReference type="EMBL" id="LAIR01000002">
    <property type="protein sequence ID" value="KNX39283.1"/>
    <property type="molecule type" value="Genomic_DNA"/>
</dbReference>
<dbReference type="UniPathway" id="UPA00252"/>
<evidence type="ECO:0000256" key="5">
    <source>
        <dbReference type="ARBA" id="ARBA00008310"/>
    </source>
</evidence>
<dbReference type="SUPFAM" id="SSF54373">
    <property type="entry name" value="FAD-linked reductases, C-terminal domain"/>
    <property type="match status" value="1"/>
</dbReference>
<sequence length="470" mass="48334">MAHVVVVGAGITGLAAAWHLITRGDHQVTVLEGSGQVGGRLRSAELAGVRIDVGAESMLARRPEAVDLLGELGAEAVHPAPVGAALWSRGRLSPLPRGTLMGVPARPEAAGSVLDADEIERAVAERPVAVDGDISVGDLVERAVGPAVVDQLVEPLLGGVYAGHARRLSAAACVPALLDAVRDGGSLTAAAARAAERAAAGARQGPAAPVFAGLRGGVSRLPDLLEEQLVARGATVRTGVTVRELQRTATGWRLVTGPVPQPEALEADAVIVTTPARAAARLVGEVVPHASGLLADVEYASMAIVSMAFPVDEMPWAPTDSGFLVPPVDGHVIKAATFSSVKWPWLADRARGLLVLRVSMGRHGEEAVLQRDDAELVDLGRADLQAALGQQLPRAVDAHVQRWGGALPQYAVGHLDRVDSIATAVAGVPGLELAGAAYDGVGIPACIASGRAAADRALTHLNVVRQRVGE</sequence>
<evidence type="ECO:0000259" key="13">
    <source>
        <dbReference type="Pfam" id="PF01593"/>
    </source>
</evidence>